<feature type="transmembrane region" description="Helical" evidence="11">
    <location>
        <begin position="6"/>
        <end position="29"/>
    </location>
</feature>
<dbReference type="InterPro" id="IPR013703">
    <property type="entry name" value="Peptidase_S49_N_proteobac"/>
</dbReference>
<keyword evidence="8 11" id="KW-1133">Transmembrane helix</keyword>
<evidence type="ECO:0000256" key="6">
    <source>
        <dbReference type="ARBA" id="ARBA00022801"/>
    </source>
</evidence>
<keyword evidence="3" id="KW-1003">Cell membrane</keyword>
<evidence type="ECO:0000256" key="8">
    <source>
        <dbReference type="ARBA" id="ARBA00022989"/>
    </source>
</evidence>
<evidence type="ECO:0000256" key="2">
    <source>
        <dbReference type="ARBA" id="ARBA00008683"/>
    </source>
</evidence>
<dbReference type="CDD" id="cd07023">
    <property type="entry name" value="S49_Sppa_N_C"/>
    <property type="match status" value="1"/>
</dbReference>
<proteinExistence type="inferred from homology"/>
<evidence type="ECO:0000256" key="9">
    <source>
        <dbReference type="ARBA" id="ARBA00023136"/>
    </source>
</evidence>
<dbReference type="InterPro" id="IPR029045">
    <property type="entry name" value="ClpP/crotonase-like_dom_sf"/>
</dbReference>
<evidence type="ECO:0000313" key="15">
    <source>
        <dbReference type="Proteomes" id="UP001229025"/>
    </source>
</evidence>
<evidence type="ECO:0000256" key="11">
    <source>
        <dbReference type="SAM" id="Phobius"/>
    </source>
</evidence>
<comment type="subcellular location">
    <subcellularLocation>
        <location evidence="1">Cell membrane</location>
    </subcellularLocation>
</comment>
<dbReference type="EMBL" id="JASCSA010000001">
    <property type="protein sequence ID" value="MDI5882966.1"/>
    <property type="molecule type" value="Genomic_DNA"/>
</dbReference>
<evidence type="ECO:0000259" key="13">
    <source>
        <dbReference type="Pfam" id="PF08496"/>
    </source>
</evidence>
<accession>A0ABT6UKS3</accession>
<evidence type="ECO:0000313" key="14">
    <source>
        <dbReference type="EMBL" id="MDI5882966.1"/>
    </source>
</evidence>
<reference evidence="15" key="2">
    <citation type="submission" date="2023-07" db="EMBL/GenBank/DDBJ databases">
        <title>Genome-based characterization of strain KMM 296 and proposal for reclassification of Cobetia litoralis and Cobetia pacifica, and emended description of the species Cobetia amphilecti and Cobetia marina.</title>
        <authorList>
            <person name="Balabanova L."/>
            <person name="Nedashkovskaya O."/>
        </authorList>
    </citation>
    <scope>NUCLEOTIDE SEQUENCE [LARGE SCALE GENOMIC DNA]</scope>
    <source>
        <strain evidence="15">NRIC 0815</strain>
    </source>
</reference>
<feature type="compositionally biased region" description="Basic residues" evidence="10">
    <location>
        <begin position="88"/>
        <end position="97"/>
    </location>
</feature>
<comment type="caution">
    <text evidence="14">The sequence shown here is derived from an EMBL/GenBank/DDBJ whole genome shotgun (WGS) entry which is preliminary data.</text>
</comment>
<sequence>MQWISQYGLFLAQAITVVVAIAAIVLIIARARQGEAAERQAKLKIRPWHERIKGYQRELSHAGLEEAEYAAKEKARAKKHKQEAKALKKSLKAKAKANKGGNADKDDAPASTRGRRVFVLDFVGDIKASGVESLAEQITALEGVLGEQDEVVLRLESGGGLVHAYGLAAAQLDRLRASGARLTITVDKVAASGGYMMACAADHVVAAPFAVIGSIGVVAQVPNVHRLLKKHDVDVEILTAGRYKRTLTMLGENSEEGREKFLSDLARTHELFKQHVGSRRPQLDVEAVSQGDIWYGSEAIDIGLIDEVGTSQALLARYLKEEVKIFEVSLEKPRRVMDRFGKGVTSSLDRVLDRVLERNAESRWHQQ</sequence>
<evidence type="ECO:0000256" key="5">
    <source>
        <dbReference type="ARBA" id="ARBA00022692"/>
    </source>
</evidence>
<dbReference type="Pfam" id="PF01343">
    <property type="entry name" value="Peptidase_S49"/>
    <property type="match status" value="1"/>
</dbReference>
<feature type="domain" description="Peptidase S49" evidence="12">
    <location>
        <begin position="176"/>
        <end position="318"/>
    </location>
</feature>
<dbReference type="RefSeq" id="WP_284726125.1">
    <property type="nucleotide sequence ID" value="NZ_JASCSA010000001.1"/>
</dbReference>
<dbReference type="SUPFAM" id="SSF52096">
    <property type="entry name" value="ClpP/crotonase"/>
    <property type="match status" value="1"/>
</dbReference>
<dbReference type="EC" id="3.4.21.-" evidence="14"/>
<dbReference type="GO" id="GO:0008233">
    <property type="term" value="F:peptidase activity"/>
    <property type="evidence" value="ECO:0007669"/>
    <property type="project" value="UniProtKB-KW"/>
</dbReference>
<evidence type="ECO:0000256" key="10">
    <source>
        <dbReference type="SAM" id="MobiDB-lite"/>
    </source>
</evidence>
<dbReference type="Pfam" id="PF08496">
    <property type="entry name" value="Peptidase_S49_N"/>
    <property type="match status" value="1"/>
</dbReference>
<name>A0ABT6UKS3_9GAMM</name>
<protein>
    <submittedName>
        <fullName evidence="14">Protease SohB</fullName>
        <ecNumber evidence="14">3.4.21.-</ecNumber>
    </submittedName>
</protein>
<dbReference type="Proteomes" id="UP001229025">
    <property type="component" value="Unassembled WGS sequence"/>
</dbReference>
<evidence type="ECO:0000256" key="3">
    <source>
        <dbReference type="ARBA" id="ARBA00022475"/>
    </source>
</evidence>
<dbReference type="PANTHER" id="PTHR42987">
    <property type="entry name" value="PEPTIDASE S49"/>
    <property type="match status" value="1"/>
</dbReference>
<dbReference type="Gene3D" id="6.20.330.10">
    <property type="match status" value="1"/>
</dbReference>
<dbReference type="InterPro" id="IPR047272">
    <property type="entry name" value="S49_SppA_C"/>
</dbReference>
<keyword evidence="5 11" id="KW-0812">Transmembrane</keyword>
<evidence type="ECO:0000256" key="1">
    <source>
        <dbReference type="ARBA" id="ARBA00004236"/>
    </source>
</evidence>
<comment type="similarity">
    <text evidence="2">Belongs to the peptidase S49 family.</text>
</comment>
<gene>
    <name evidence="14" type="primary">sohB</name>
    <name evidence="14" type="ORF">QLT01_01195</name>
</gene>
<feature type="region of interest" description="Disordered" evidence="10">
    <location>
        <begin position="88"/>
        <end position="109"/>
    </location>
</feature>
<keyword evidence="9 11" id="KW-0472">Membrane</keyword>
<evidence type="ECO:0000256" key="4">
    <source>
        <dbReference type="ARBA" id="ARBA00022670"/>
    </source>
</evidence>
<keyword evidence="15" id="KW-1185">Reference proteome</keyword>
<keyword evidence="7" id="KW-0720">Serine protease</keyword>
<dbReference type="Gene3D" id="3.90.226.10">
    <property type="entry name" value="2-enoyl-CoA Hydratase, Chain A, domain 1"/>
    <property type="match status" value="1"/>
</dbReference>
<keyword evidence="6 14" id="KW-0378">Hydrolase</keyword>
<dbReference type="GO" id="GO:0006508">
    <property type="term" value="P:proteolysis"/>
    <property type="evidence" value="ECO:0007669"/>
    <property type="project" value="UniProtKB-KW"/>
</dbReference>
<dbReference type="NCBIfam" id="NF008745">
    <property type="entry name" value="PRK11778.1"/>
    <property type="match status" value="1"/>
</dbReference>
<dbReference type="InterPro" id="IPR002142">
    <property type="entry name" value="Peptidase_S49"/>
</dbReference>
<evidence type="ECO:0000256" key="7">
    <source>
        <dbReference type="ARBA" id="ARBA00022825"/>
    </source>
</evidence>
<dbReference type="PANTHER" id="PTHR42987:SF4">
    <property type="entry name" value="PROTEASE SOHB-RELATED"/>
    <property type="match status" value="1"/>
</dbReference>
<evidence type="ECO:0000259" key="12">
    <source>
        <dbReference type="Pfam" id="PF01343"/>
    </source>
</evidence>
<feature type="domain" description="Peptidase S49 N-terminal proteobacteria" evidence="13">
    <location>
        <begin position="4"/>
        <end position="172"/>
    </location>
</feature>
<keyword evidence="4 14" id="KW-0645">Protease</keyword>
<organism evidence="14 15">
    <name type="scientific">Cobetia amphilecti</name>
    <dbReference type="NCBI Taxonomy" id="1055104"/>
    <lineage>
        <taxon>Bacteria</taxon>
        <taxon>Pseudomonadati</taxon>
        <taxon>Pseudomonadota</taxon>
        <taxon>Gammaproteobacteria</taxon>
        <taxon>Oceanospirillales</taxon>
        <taxon>Halomonadaceae</taxon>
        <taxon>Cobetia</taxon>
    </lineage>
</organism>
<reference evidence="14 15" key="1">
    <citation type="submission" date="2023-04" db="EMBL/GenBank/DDBJ databases">
        <authorList>
            <person name="Otstavnykh N."/>
            <person name="Seitkalieva A."/>
            <person name="Bystritskaya E."/>
        </authorList>
    </citation>
    <scope>NUCLEOTIDE SEQUENCE [LARGE SCALE GENOMIC DNA]</scope>
    <source>
        <strain evidence="14 15">NRIC 0815</strain>
    </source>
</reference>